<name>A0A812C0M7_ACAPH</name>
<keyword evidence="2" id="KW-0472">Membrane</keyword>
<organism evidence="3 4">
    <name type="scientific">Acanthosepion pharaonis</name>
    <name type="common">Pharaoh cuttlefish</name>
    <name type="synonym">Sepia pharaonis</name>
    <dbReference type="NCBI Taxonomy" id="158019"/>
    <lineage>
        <taxon>Eukaryota</taxon>
        <taxon>Metazoa</taxon>
        <taxon>Spiralia</taxon>
        <taxon>Lophotrochozoa</taxon>
        <taxon>Mollusca</taxon>
        <taxon>Cephalopoda</taxon>
        <taxon>Coleoidea</taxon>
        <taxon>Decapodiformes</taxon>
        <taxon>Sepiida</taxon>
        <taxon>Sepiina</taxon>
        <taxon>Sepiidae</taxon>
        <taxon>Acanthosepion</taxon>
    </lineage>
</organism>
<evidence type="ECO:0000256" key="2">
    <source>
        <dbReference type="SAM" id="Phobius"/>
    </source>
</evidence>
<sequence length="168" mass="19086">MTEHHSTVRVDPLSLKQHPGSTGPRTSLVPFGLPQAVAFRPDNTPQSTRPKRLSIISLFLSPNPFGNSSELILFTRPLTSHFVHAIVILFLLLFQPSFIFLHNPSAFDVSLCYSLSVPLSLSLLLLSLLHRQPTFLQIKTFFFLTFSHCTFFSFLLISFFHLSFFLHI</sequence>
<evidence type="ECO:0000313" key="3">
    <source>
        <dbReference type="EMBL" id="CAE1246201.1"/>
    </source>
</evidence>
<evidence type="ECO:0008006" key="5">
    <source>
        <dbReference type="Google" id="ProtNLM"/>
    </source>
</evidence>
<keyword evidence="2" id="KW-1133">Transmembrane helix</keyword>
<keyword evidence="4" id="KW-1185">Reference proteome</keyword>
<protein>
    <recommendedName>
        <fullName evidence="5">Transmembrane protein</fullName>
    </recommendedName>
</protein>
<proteinExistence type="predicted"/>
<dbReference type="Proteomes" id="UP000597762">
    <property type="component" value="Unassembled WGS sequence"/>
</dbReference>
<accession>A0A812C0M7</accession>
<dbReference type="EMBL" id="CAHIKZ030000946">
    <property type="protein sequence ID" value="CAE1246201.1"/>
    <property type="molecule type" value="Genomic_DNA"/>
</dbReference>
<reference evidence="3" key="1">
    <citation type="submission" date="2021-01" db="EMBL/GenBank/DDBJ databases">
        <authorList>
            <person name="Li R."/>
            <person name="Bekaert M."/>
        </authorList>
    </citation>
    <scope>NUCLEOTIDE SEQUENCE</scope>
    <source>
        <strain evidence="3">Farmed</strain>
    </source>
</reference>
<evidence type="ECO:0000313" key="4">
    <source>
        <dbReference type="Proteomes" id="UP000597762"/>
    </source>
</evidence>
<feature type="region of interest" description="Disordered" evidence="1">
    <location>
        <begin position="1"/>
        <end position="25"/>
    </location>
</feature>
<comment type="caution">
    <text evidence="3">The sequence shown here is derived from an EMBL/GenBank/DDBJ whole genome shotgun (WGS) entry which is preliminary data.</text>
</comment>
<evidence type="ECO:0000256" key="1">
    <source>
        <dbReference type="SAM" id="MobiDB-lite"/>
    </source>
</evidence>
<gene>
    <name evidence="3" type="ORF">SPHA_25034</name>
</gene>
<dbReference type="AlphaFoldDB" id="A0A812C0M7"/>
<feature type="transmembrane region" description="Helical" evidence="2">
    <location>
        <begin position="141"/>
        <end position="166"/>
    </location>
</feature>
<keyword evidence="2" id="KW-0812">Transmembrane</keyword>
<feature type="transmembrane region" description="Helical" evidence="2">
    <location>
        <begin position="107"/>
        <end position="129"/>
    </location>
</feature>
<feature type="transmembrane region" description="Helical" evidence="2">
    <location>
        <begin position="82"/>
        <end position="101"/>
    </location>
</feature>